<dbReference type="PANTHER" id="PTHR43134">
    <property type="entry name" value="SIGNAL RECOGNITION PARTICLE RECEPTOR SUBUNIT ALPHA"/>
    <property type="match status" value="1"/>
</dbReference>
<evidence type="ECO:0000256" key="5">
    <source>
        <dbReference type="ARBA" id="ARBA00023134"/>
    </source>
</evidence>
<organism evidence="13 14">
    <name type="scientific">Suttonella indologenes</name>
    <dbReference type="NCBI Taxonomy" id="13276"/>
    <lineage>
        <taxon>Bacteria</taxon>
        <taxon>Pseudomonadati</taxon>
        <taxon>Pseudomonadota</taxon>
        <taxon>Gammaproteobacteria</taxon>
        <taxon>Cardiobacteriales</taxon>
        <taxon>Cardiobacteriaceae</taxon>
        <taxon>Suttonella</taxon>
    </lineage>
</organism>
<dbReference type="InterPro" id="IPR027417">
    <property type="entry name" value="P-loop_NTPase"/>
</dbReference>
<dbReference type="NCBIfam" id="TIGR00064">
    <property type="entry name" value="ftsY"/>
    <property type="match status" value="1"/>
</dbReference>
<dbReference type="GO" id="GO:0005737">
    <property type="term" value="C:cytoplasm"/>
    <property type="evidence" value="ECO:0007669"/>
    <property type="project" value="UniProtKB-SubCell"/>
</dbReference>
<dbReference type="SMART" id="SM00382">
    <property type="entry name" value="AAA"/>
    <property type="match status" value="1"/>
</dbReference>
<keyword evidence="14" id="KW-1185">Reference proteome</keyword>
<dbReference type="SMART" id="SM00962">
    <property type="entry name" value="SRP54"/>
    <property type="match status" value="1"/>
</dbReference>
<keyword evidence="13" id="KW-0131">Cell cycle</keyword>
<evidence type="ECO:0000256" key="11">
    <source>
        <dbReference type="SAM" id="MobiDB-lite"/>
    </source>
</evidence>
<dbReference type="SMART" id="SM00963">
    <property type="entry name" value="SRP54_N"/>
    <property type="match status" value="1"/>
</dbReference>
<dbReference type="Gene3D" id="3.40.50.300">
    <property type="entry name" value="P-loop containing nucleotide triphosphate hydrolases"/>
    <property type="match status" value="1"/>
</dbReference>
<feature type="binding site" evidence="10">
    <location>
        <begin position="281"/>
        <end position="285"/>
    </location>
    <ligand>
        <name>GTP</name>
        <dbReference type="ChEBI" id="CHEBI:37565"/>
    </ligand>
</feature>
<feature type="compositionally biased region" description="Low complexity" evidence="11">
    <location>
        <begin position="31"/>
        <end position="46"/>
    </location>
</feature>
<evidence type="ECO:0000256" key="3">
    <source>
        <dbReference type="ARBA" id="ARBA00022741"/>
    </source>
</evidence>
<evidence type="ECO:0000259" key="12">
    <source>
        <dbReference type="PROSITE" id="PS00300"/>
    </source>
</evidence>
<dbReference type="SUPFAM" id="SSF52540">
    <property type="entry name" value="P-loop containing nucleoside triphosphate hydrolases"/>
    <property type="match status" value="1"/>
</dbReference>
<dbReference type="GO" id="GO:0005047">
    <property type="term" value="F:signal recognition particle binding"/>
    <property type="evidence" value="ECO:0007669"/>
    <property type="project" value="TreeGrafter"/>
</dbReference>
<sequence length="395" mass="42984">MIFNWFKKGKEEHNAAEETPELEQAEVAPQTDEASPAAEASDAPTEEALQQAETAVETESNTYLEAPIESAIPDTPPASEAIISSDTDNAATEKQGYFARLKAGLSKTRSGFTDLFLGKKTLDKDLIEDLEMQLLSADVGMEVTMQIIDDVSAQLERNQLQDVAAVQQRVAEHMCDLLKPYEQALDTDGAKPYVILMVGINGAGKTTTIGKLAHRFKSEGKKVMLAAGDTFRAAAVEQLQTWGERNQVPVIAQKTGADSASVAYDALQSAQARGADVLIIDTAGRLHTQDHLMEELKKIKRVLQKLDPAVPQQTLLVIDAGNGQNALRQAKHFHEVVGLDGLIVSKLDGTAKGGILFAISHQLRLPIRFIGVGEKADDLRPFNVRDFVNVLLYNE</sequence>
<dbReference type="FunFam" id="3.40.50.300:FF:000053">
    <property type="entry name" value="Signal recognition particle receptor FtsY"/>
    <property type="match status" value="1"/>
</dbReference>
<dbReference type="Pfam" id="PF00448">
    <property type="entry name" value="SRP54"/>
    <property type="match status" value="1"/>
</dbReference>
<comment type="similarity">
    <text evidence="10">Belongs to the GTP-binding SRP family. FtsY subfamily.</text>
</comment>
<evidence type="ECO:0000256" key="2">
    <source>
        <dbReference type="ARBA" id="ARBA00022490"/>
    </source>
</evidence>
<name>A0A380MXE1_9GAMM</name>
<dbReference type="InterPro" id="IPR003593">
    <property type="entry name" value="AAA+_ATPase"/>
</dbReference>
<keyword evidence="3 10" id="KW-0547">Nucleotide-binding</keyword>
<keyword evidence="7 10" id="KW-0675">Receptor</keyword>
<evidence type="ECO:0000313" key="14">
    <source>
        <dbReference type="Proteomes" id="UP000254575"/>
    </source>
</evidence>
<dbReference type="Pfam" id="PF02881">
    <property type="entry name" value="SRP54_N"/>
    <property type="match status" value="1"/>
</dbReference>
<dbReference type="GO" id="GO:0051301">
    <property type="term" value="P:cell division"/>
    <property type="evidence" value="ECO:0007669"/>
    <property type="project" value="UniProtKB-KW"/>
</dbReference>
<dbReference type="InterPro" id="IPR000897">
    <property type="entry name" value="SRP54_GTPase_dom"/>
</dbReference>
<protein>
    <recommendedName>
        <fullName evidence="10">Signal recognition particle receptor FtsY</fullName>
        <shortName evidence="10">SRP receptor</shortName>
        <ecNumber evidence="10">3.6.5.4</ecNumber>
    </recommendedName>
</protein>
<feature type="domain" description="SRP54-type proteins GTP-binding" evidence="12">
    <location>
        <begin position="366"/>
        <end position="379"/>
    </location>
</feature>
<dbReference type="EC" id="3.6.5.4" evidence="10"/>
<dbReference type="GO" id="GO:0003924">
    <property type="term" value="F:GTPase activity"/>
    <property type="evidence" value="ECO:0007669"/>
    <property type="project" value="UniProtKB-UniRule"/>
</dbReference>
<evidence type="ECO:0000256" key="10">
    <source>
        <dbReference type="HAMAP-Rule" id="MF_00920"/>
    </source>
</evidence>
<dbReference type="Gene3D" id="1.20.120.140">
    <property type="entry name" value="Signal recognition particle SRP54, nucleotide-binding domain"/>
    <property type="match status" value="1"/>
</dbReference>
<dbReference type="PANTHER" id="PTHR43134:SF1">
    <property type="entry name" value="SIGNAL RECOGNITION PARTICLE RECEPTOR SUBUNIT ALPHA"/>
    <property type="match status" value="1"/>
</dbReference>
<comment type="subcellular location">
    <subcellularLocation>
        <location evidence="10">Cell membrane</location>
        <topology evidence="10">Peripheral membrane protein</topology>
        <orientation evidence="10">Cytoplasmic side</orientation>
    </subcellularLocation>
    <subcellularLocation>
        <location evidence="10">Cytoplasm</location>
    </subcellularLocation>
</comment>
<evidence type="ECO:0000256" key="1">
    <source>
        <dbReference type="ARBA" id="ARBA00022475"/>
    </source>
</evidence>
<dbReference type="InterPro" id="IPR042101">
    <property type="entry name" value="SRP54_N_sf"/>
</dbReference>
<comment type="subunit">
    <text evidence="10">Part of the signal recognition particle protein translocation system, which is composed of SRP and FtsY. SRP is a ribonucleoprotein composed of Ffh and a 4.5S RNA molecule.</text>
</comment>
<evidence type="ECO:0000256" key="7">
    <source>
        <dbReference type="ARBA" id="ARBA00023170"/>
    </source>
</evidence>
<proteinExistence type="inferred from homology"/>
<dbReference type="GO" id="GO:0005886">
    <property type="term" value="C:plasma membrane"/>
    <property type="evidence" value="ECO:0007669"/>
    <property type="project" value="UniProtKB-SubCell"/>
</dbReference>
<feature type="binding site" evidence="10">
    <location>
        <begin position="345"/>
        <end position="348"/>
    </location>
    <ligand>
        <name>GTP</name>
        <dbReference type="ChEBI" id="CHEBI:37565"/>
    </ligand>
</feature>
<comment type="function">
    <text evidence="9 10">Involved in targeting and insertion of nascent membrane proteins into the cytoplasmic membrane. Acts as a receptor for the complex formed by the signal recognition particle (SRP) and the ribosome-nascent chain (RNC). Interaction with SRP-RNC leads to the transfer of the RNC complex to the Sec translocase for insertion into the membrane, the hydrolysis of GTP by both Ffh and FtsY, and the dissociation of the SRP-FtsY complex into the individual components.</text>
</comment>
<keyword evidence="5 10" id="KW-0342">GTP-binding</keyword>
<dbReference type="FunFam" id="1.20.120.140:FF:000002">
    <property type="entry name" value="Signal recognition particle receptor FtsY"/>
    <property type="match status" value="1"/>
</dbReference>
<reference evidence="13 14" key="1">
    <citation type="submission" date="2018-06" db="EMBL/GenBank/DDBJ databases">
        <authorList>
            <consortium name="Pathogen Informatics"/>
            <person name="Doyle S."/>
        </authorList>
    </citation>
    <scope>NUCLEOTIDE SEQUENCE [LARGE SCALE GENOMIC DNA]</scope>
    <source>
        <strain evidence="13 14">NCTC10717</strain>
    </source>
</reference>
<accession>A0A380MXE1</accession>
<dbReference type="InterPro" id="IPR036225">
    <property type="entry name" value="SRP/SRP_N"/>
</dbReference>
<keyword evidence="13" id="KW-0132">Cell division</keyword>
<evidence type="ECO:0000256" key="8">
    <source>
        <dbReference type="ARBA" id="ARBA00048027"/>
    </source>
</evidence>
<dbReference type="AlphaFoldDB" id="A0A380MXE1"/>
<dbReference type="InterPro" id="IPR013822">
    <property type="entry name" value="Signal_recog_particl_SRP54_hlx"/>
</dbReference>
<dbReference type="EMBL" id="UHIA01000004">
    <property type="protein sequence ID" value="SUO96948.1"/>
    <property type="molecule type" value="Genomic_DNA"/>
</dbReference>
<evidence type="ECO:0000313" key="13">
    <source>
        <dbReference type="EMBL" id="SUO96948.1"/>
    </source>
</evidence>
<evidence type="ECO:0000256" key="9">
    <source>
        <dbReference type="ARBA" id="ARBA00053570"/>
    </source>
</evidence>
<dbReference type="GO" id="GO:0005525">
    <property type="term" value="F:GTP binding"/>
    <property type="evidence" value="ECO:0007669"/>
    <property type="project" value="UniProtKB-UniRule"/>
</dbReference>
<evidence type="ECO:0000256" key="4">
    <source>
        <dbReference type="ARBA" id="ARBA00022801"/>
    </source>
</evidence>
<keyword evidence="2 10" id="KW-0963">Cytoplasm</keyword>
<evidence type="ECO:0000256" key="6">
    <source>
        <dbReference type="ARBA" id="ARBA00023136"/>
    </source>
</evidence>
<dbReference type="HAMAP" id="MF_00920">
    <property type="entry name" value="FtsY"/>
    <property type="match status" value="1"/>
</dbReference>
<comment type="catalytic activity">
    <reaction evidence="8 10">
        <text>GTP + H2O = GDP + phosphate + H(+)</text>
        <dbReference type="Rhea" id="RHEA:19669"/>
        <dbReference type="ChEBI" id="CHEBI:15377"/>
        <dbReference type="ChEBI" id="CHEBI:15378"/>
        <dbReference type="ChEBI" id="CHEBI:37565"/>
        <dbReference type="ChEBI" id="CHEBI:43474"/>
        <dbReference type="ChEBI" id="CHEBI:58189"/>
        <dbReference type="EC" id="3.6.5.4"/>
    </reaction>
</comment>
<keyword evidence="6 10" id="KW-0472">Membrane</keyword>
<dbReference type="Proteomes" id="UP000254575">
    <property type="component" value="Unassembled WGS sequence"/>
</dbReference>
<dbReference type="GO" id="GO:0006614">
    <property type="term" value="P:SRP-dependent cotranslational protein targeting to membrane"/>
    <property type="evidence" value="ECO:0007669"/>
    <property type="project" value="InterPro"/>
</dbReference>
<dbReference type="OrthoDB" id="9804720at2"/>
<dbReference type="CDD" id="cd17874">
    <property type="entry name" value="FtsY"/>
    <property type="match status" value="1"/>
</dbReference>
<feature type="region of interest" description="Disordered" evidence="11">
    <location>
        <begin position="1"/>
        <end position="46"/>
    </location>
</feature>
<feature type="binding site" evidence="10">
    <location>
        <begin position="199"/>
        <end position="206"/>
    </location>
    <ligand>
        <name>GTP</name>
        <dbReference type="ChEBI" id="CHEBI:37565"/>
    </ligand>
</feature>
<keyword evidence="4 10" id="KW-0378">Hydrolase</keyword>
<dbReference type="SUPFAM" id="SSF47364">
    <property type="entry name" value="Domain of the SRP/SRP receptor G-proteins"/>
    <property type="match status" value="1"/>
</dbReference>
<dbReference type="RefSeq" id="WP_115218491.1">
    <property type="nucleotide sequence ID" value="NZ_UHIA01000004.1"/>
</dbReference>
<dbReference type="PROSITE" id="PS00300">
    <property type="entry name" value="SRP54"/>
    <property type="match status" value="1"/>
</dbReference>
<keyword evidence="1 10" id="KW-1003">Cell membrane</keyword>
<gene>
    <name evidence="10 13" type="primary">ftsY</name>
    <name evidence="13" type="ORF">NCTC10717_01262</name>
</gene>
<dbReference type="InterPro" id="IPR004390">
    <property type="entry name" value="SR_rcpt_FtsY"/>
</dbReference>